<dbReference type="KEGG" id="jeh:EJN90_00540"/>
<evidence type="ECO:0000256" key="1">
    <source>
        <dbReference type="ARBA" id="ARBA00005564"/>
    </source>
</evidence>
<accession>A0A3Q9BKR3</accession>
<organism evidence="2 3">
    <name type="scientific">Jeotgalibaca ciconiae</name>
    <dbReference type="NCBI Taxonomy" id="2496265"/>
    <lineage>
        <taxon>Bacteria</taxon>
        <taxon>Bacillati</taxon>
        <taxon>Bacillota</taxon>
        <taxon>Bacilli</taxon>
        <taxon>Lactobacillales</taxon>
        <taxon>Carnobacteriaceae</taxon>
        <taxon>Jeotgalibaca</taxon>
    </lineage>
</organism>
<sequence length="343" mass="38586">MEYTLYLGSYTKRESKGVHKITLDTTNDKLVDYQLIAEVDSPTYLTFSSDKKTMYTISKEENGAGLTSFNLLDNGEYKKRASTTTEDAAPCYISFDEVRKLLFTASYHGGYVSVYKENEDGTLEQTDRVIHKGSSVHENQKSPHVHYTDYAPNSQILLVCDLGTDEVFSYEVSDEGKLTEISRYTAKAGSGPRHLAFHPNGKTVYLVCELSSEIEILEYHQEDATFTYVDRISTIPETHTSFNSGAAIRVSNDGNFVYYSNRGHNSIAVFEASETTEALTLVDYVPTEGETPRDFNFSPDENYLIVGHQDSDHLTLFKRNQAVGKLTLLEKDVYAPECVCVKF</sequence>
<dbReference type="EMBL" id="CP034465">
    <property type="protein sequence ID" value="AZP03273.1"/>
    <property type="molecule type" value="Genomic_DNA"/>
</dbReference>
<dbReference type="InterPro" id="IPR019405">
    <property type="entry name" value="Lactonase_7-beta_prop"/>
</dbReference>
<dbReference type="RefSeq" id="WP_126108374.1">
    <property type="nucleotide sequence ID" value="NZ_CP034465.1"/>
</dbReference>
<dbReference type="SUPFAM" id="SSF51004">
    <property type="entry name" value="C-terminal (heme d1) domain of cytochrome cd1-nitrite reductase"/>
    <property type="match status" value="1"/>
</dbReference>
<name>A0A3Q9BKR3_9LACT</name>
<dbReference type="GO" id="GO:0017057">
    <property type="term" value="F:6-phosphogluconolactonase activity"/>
    <property type="evidence" value="ECO:0007669"/>
    <property type="project" value="TreeGrafter"/>
</dbReference>
<dbReference type="Pfam" id="PF10282">
    <property type="entry name" value="Lactonase"/>
    <property type="match status" value="1"/>
</dbReference>
<dbReference type="Gene3D" id="2.130.10.10">
    <property type="entry name" value="YVTN repeat-like/Quinoprotein amine dehydrogenase"/>
    <property type="match status" value="1"/>
</dbReference>
<dbReference type="AlphaFoldDB" id="A0A3Q9BKR3"/>
<dbReference type="OrthoDB" id="9790815at2"/>
<dbReference type="Proteomes" id="UP000273326">
    <property type="component" value="Chromosome"/>
</dbReference>
<dbReference type="InterPro" id="IPR011048">
    <property type="entry name" value="Haem_d1_sf"/>
</dbReference>
<dbReference type="InterPro" id="IPR050282">
    <property type="entry name" value="Cycloisomerase_2"/>
</dbReference>
<gene>
    <name evidence="2" type="ORF">EJN90_00540</name>
</gene>
<dbReference type="PANTHER" id="PTHR30344:SF1">
    <property type="entry name" value="6-PHOSPHOGLUCONOLACTONASE"/>
    <property type="match status" value="1"/>
</dbReference>
<dbReference type="InterPro" id="IPR015943">
    <property type="entry name" value="WD40/YVTN_repeat-like_dom_sf"/>
</dbReference>
<dbReference type="GO" id="GO:0005829">
    <property type="term" value="C:cytosol"/>
    <property type="evidence" value="ECO:0007669"/>
    <property type="project" value="TreeGrafter"/>
</dbReference>
<reference evidence="3" key="1">
    <citation type="submission" date="2018-12" db="EMBL/GenBank/DDBJ databases">
        <title>Complete genome sequencing of Jeotgalibaca sp. H21T32.</title>
        <authorList>
            <person name="Bae J.-W."/>
            <person name="Lee S.-Y."/>
        </authorList>
    </citation>
    <scope>NUCLEOTIDE SEQUENCE [LARGE SCALE GENOMIC DNA]</scope>
    <source>
        <strain evidence="3">H21T32</strain>
    </source>
</reference>
<protein>
    <submittedName>
        <fullName evidence="2">Lactonase family protein</fullName>
    </submittedName>
</protein>
<dbReference type="PANTHER" id="PTHR30344">
    <property type="entry name" value="6-PHOSPHOGLUCONOLACTONASE-RELATED"/>
    <property type="match status" value="1"/>
</dbReference>
<keyword evidence="3" id="KW-1185">Reference proteome</keyword>
<evidence type="ECO:0000313" key="3">
    <source>
        <dbReference type="Proteomes" id="UP000273326"/>
    </source>
</evidence>
<evidence type="ECO:0000313" key="2">
    <source>
        <dbReference type="EMBL" id="AZP03273.1"/>
    </source>
</evidence>
<proteinExistence type="inferred from homology"/>
<comment type="similarity">
    <text evidence="1">Belongs to the cycloisomerase 2 family.</text>
</comment>